<dbReference type="GO" id="GO:0003677">
    <property type="term" value="F:DNA binding"/>
    <property type="evidence" value="ECO:0007669"/>
    <property type="project" value="InterPro"/>
</dbReference>
<dbReference type="SMART" id="SM00530">
    <property type="entry name" value="HTH_XRE"/>
    <property type="match status" value="1"/>
</dbReference>
<dbReference type="AlphaFoldDB" id="A1BCL4"/>
<reference evidence="2 3" key="1">
    <citation type="submission" date="2006-12" db="EMBL/GenBank/DDBJ databases">
        <title>Complete sequence of Chlorobium phaeobacteroides DSM 266.</title>
        <authorList>
            <consortium name="US DOE Joint Genome Institute"/>
            <person name="Copeland A."/>
            <person name="Lucas S."/>
            <person name="Lapidus A."/>
            <person name="Barry K."/>
            <person name="Detter J.C."/>
            <person name="Glavina del Rio T."/>
            <person name="Hammon N."/>
            <person name="Israni S."/>
            <person name="Pitluck S."/>
            <person name="Goltsman E."/>
            <person name="Schmutz J."/>
            <person name="Larimer F."/>
            <person name="Land M."/>
            <person name="Hauser L."/>
            <person name="Mikhailova N."/>
            <person name="Li T."/>
            <person name="Overmann J."/>
            <person name="Bryant D.A."/>
            <person name="Richardson P."/>
        </authorList>
    </citation>
    <scope>NUCLEOTIDE SEQUENCE [LARGE SCALE GENOMIC DNA]</scope>
    <source>
        <strain evidence="2 3">DSM 266</strain>
    </source>
</reference>
<evidence type="ECO:0000313" key="3">
    <source>
        <dbReference type="Proteomes" id="UP000008701"/>
    </source>
</evidence>
<organism evidence="2 3">
    <name type="scientific">Chlorobium phaeobacteroides (strain DSM 266 / SMG 266 / 2430)</name>
    <dbReference type="NCBI Taxonomy" id="290317"/>
    <lineage>
        <taxon>Bacteria</taxon>
        <taxon>Pseudomonadati</taxon>
        <taxon>Chlorobiota</taxon>
        <taxon>Chlorobiia</taxon>
        <taxon>Chlorobiales</taxon>
        <taxon>Chlorobiaceae</taxon>
        <taxon>Chlorobium/Pelodictyon group</taxon>
        <taxon>Chlorobium</taxon>
    </lineage>
</organism>
<dbReference type="eggNOG" id="COG2944">
    <property type="taxonomic scope" value="Bacteria"/>
</dbReference>
<proteinExistence type="predicted"/>
<dbReference type="InterPro" id="IPR001387">
    <property type="entry name" value="Cro/C1-type_HTH"/>
</dbReference>
<dbReference type="STRING" id="290317.Cpha266_0071"/>
<dbReference type="SUPFAM" id="SSF47413">
    <property type="entry name" value="lambda repressor-like DNA-binding domains"/>
    <property type="match status" value="1"/>
</dbReference>
<dbReference type="KEGG" id="cph:Cpha266_0071"/>
<accession>A1BCL4</accession>
<protein>
    <submittedName>
        <fullName evidence="2">Helix-turn-helix domain protein</fullName>
    </submittedName>
</protein>
<keyword evidence="3" id="KW-1185">Reference proteome</keyword>
<name>A1BCL4_CHLPD</name>
<dbReference type="Proteomes" id="UP000008701">
    <property type="component" value="Chromosome"/>
</dbReference>
<dbReference type="CDD" id="cd00093">
    <property type="entry name" value="HTH_XRE"/>
    <property type="match status" value="1"/>
</dbReference>
<dbReference type="Pfam" id="PF13274">
    <property type="entry name" value="SocA_Panacea"/>
    <property type="match status" value="1"/>
</dbReference>
<dbReference type="PROSITE" id="PS50943">
    <property type="entry name" value="HTH_CROC1"/>
    <property type="match status" value="1"/>
</dbReference>
<dbReference type="EMBL" id="CP000492">
    <property type="protein sequence ID" value="ABL64141.1"/>
    <property type="molecule type" value="Genomic_DNA"/>
</dbReference>
<dbReference type="Gene3D" id="1.10.260.40">
    <property type="entry name" value="lambda repressor-like DNA-binding domains"/>
    <property type="match status" value="1"/>
</dbReference>
<evidence type="ECO:0000313" key="2">
    <source>
        <dbReference type="EMBL" id="ABL64141.1"/>
    </source>
</evidence>
<dbReference type="InterPro" id="IPR025272">
    <property type="entry name" value="SocA_Panacea"/>
</dbReference>
<sequence>MKSPMSGREMTLIKEARTMIFRKKEYPVCYHVYHCNDTQQQFTSTELDEINLVQVYNQYRDEHNLPFPEEIRSIREAYGLSAAKMAEVLGLGTNTYRNYEQGEVPSESNARLIQVAQDPEEFRKIVCLSCALKGNQLEKLNARIQHLIENRKKTTCIDIEEYLMGSKLPDEYSGYLKPSLEKLGEMVVFFAEKLKPWKTKLNKLLFYADFLHFKRSGFSISGTRYCAIPLGPVPDNFNSIFEWMEKKGALAIIEQEFPDGGTGERFFPAESRSFDERKFSAKELDTLNTVAFAFLKTGTKEIIAISHNENAWIENIHAGNGMISYLRYGFDLKAL</sequence>
<dbReference type="HOGENOM" id="CLU_069064_0_0_10"/>
<dbReference type="InterPro" id="IPR010982">
    <property type="entry name" value="Lambda_DNA-bd_dom_sf"/>
</dbReference>
<feature type="domain" description="HTH cro/C1-type" evidence="1">
    <location>
        <begin position="71"/>
        <end position="122"/>
    </location>
</feature>
<gene>
    <name evidence="2" type="ordered locus">Cpha266_0071</name>
</gene>
<dbReference type="Pfam" id="PF01381">
    <property type="entry name" value="HTH_3"/>
    <property type="match status" value="1"/>
</dbReference>
<evidence type="ECO:0000259" key="1">
    <source>
        <dbReference type="PROSITE" id="PS50943"/>
    </source>
</evidence>